<protein>
    <submittedName>
        <fullName evidence="3">Heparan-alpha-glucosaminide N-acetyltransferase domain-containing protein</fullName>
    </submittedName>
</protein>
<feature type="transmembrane region" description="Helical" evidence="1">
    <location>
        <begin position="98"/>
        <end position="119"/>
    </location>
</feature>
<feature type="transmembrane region" description="Helical" evidence="1">
    <location>
        <begin position="179"/>
        <end position="197"/>
    </location>
</feature>
<feature type="transmembrane region" description="Helical" evidence="1">
    <location>
        <begin position="281"/>
        <end position="301"/>
    </location>
</feature>
<feature type="transmembrane region" description="Helical" evidence="1">
    <location>
        <begin position="124"/>
        <end position="144"/>
    </location>
</feature>
<dbReference type="Proteomes" id="UP001501116">
    <property type="component" value="Unassembled WGS sequence"/>
</dbReference>
<comment type="caution">
    <text evidence="3">The sequence shown here is derived from an EMBL/GenBank/DDBJ whole genome shotgun (WGS) entry which is preliminary data.</text>
</comment>
<gene>
    <name evidence="3" type="ORF">GCM10009754_14430</name>
</gene>
<evidence type="ECO:0000313" key="3">
    <source>
        <dbReference type="EMBL" id="GAA1947401.1"/>
    </source>
</evidence>
<reference evidence="3 4" key="1">
    <citation type="journal article" date="2019" name="Int. J. Syst. Evol. Microbiol.">
        <title>The Global Catalogue of Microorganisms (GCM) 10K type strain sequencing project: providing services to taxonomists for standard genome sequencing and annotation.</title>
        <authorList>
            <consortium name="The Broad Institute Genomics Platform"/>
            <consortium name="The Broad Institute Genome Sequencing Center for Infectious Disease"/>
            <person name="Wu L."/>
            <person name="Ma J."/>
        </authorList>
    </citation>
    <scope>NUCLEOTIDE SEQUENCE [LARGE SCALE GENOMIC DNA]</scope>
    <source>
        <strain evidence="3 4">JCM 14545</strain>
    </source>
</reference>
<feature type="transmembrane region" description="Helical" evidence="1">
    <location>
        <begin position="38"/>
        <end position="59"/>
    </location>
</feature>
<feature type="domain" description="Heparan-alpha-glucosaminide N-acetyltransferase catalytic" evidence="2">
    <location>
        <begin position="4"/>
        <end position="203"/>
    </location>
</feature>
<dbReference type="Pfam" id="PF07786">
    <property type="entry name" value="HGSNAT_cat"/>
    <property type="match status" value="1"/>
</dbReference>
<keyword evidence="1" id="KW-1133">Transmembrane helix</keyword>
<feature type="transmembrane region" description="Helical" evidence="1">
    <location>
        <begin position="347"/>
        <end position="364"/>
    </location>
</feature>
<feature type="transmembrane region" description="Helical" evidence="1">
    <location>
        <begin position="204"/>
        <end position="225"/>
    </location>
</feature>
<evidence type="ECO:0000256" key="1">
    <source>
        <dbReference type="SAM" id="Phobius"/>
    </source>
</evidence>
<accession>A0ABN2Q964</accession>
<evidence type="ECO:0000259" key="2">
    <source>
        <dbReference type="Pfam" id="PF07786"/>
    </source>
</evidence>
<keyword evidence="1" id="KW-0812">Transmembrane</keyword>
<dbReference type="InterPro" id="IPR012429">
    <property type="entry name" value="HGSNAT_cat"/>
</dbReference>
<feature type="transmembrane region" description="Helical" evidence="1">
    <location>
        <begin position="313"/>
        <end position="335"/>
    </location>
</feature>
<feature type="transmembrane region" description="Helical" evidence="1">
    <location>
        <begin position="71"/>
        <end position="92"/>
    </location>
</feature>
<evidence type="ECO:0000313" key="4">
    <source>
        <dbReference type="Proteomes" id="UP001501116"/>
    </source>
</evidence>
<keyword evidence="1" id="KW-0472">Membrane</keyword>
<dbReference type="EMBL" id="BAAANN010000004">
    <property type="protein sequence ID" value="GAA1947401.1"/>
    <property type="molecule type" value="Genomic_DNA"/>
</dbReference>
<name>A0ABN2Q964_9PSEU</name>
<feature type="transmembrane region" description="Helical" evidence="1">
    <location>
        <begin position="7"/>
        <end position="26"/>
    </location>
</feature>
<sequence length="395" mass="40687">MSTRLVAIDATRGIALLGMIAVHSLYESTANGSPTWTFAVFGGRAAAGFAVLAGVGIAFMTGRARVKRCDALPTASMLAVRALAVTAIGLALGYADASFGAVILPYYGVMFLLAVPLVFLPTPVVAALGAAIAVGMPALSHVWLAHLPVANLDNPTVSDLVHQPLTLLTELSVNGEYPALPWMAYLCAGIVVGRLSLRSVKVAAAMLTAGVTMAVGSSVVSSLLLTRFGGLTHIWTAMPGSILTSAETAEMLALGGDGTVPVSTWWWLAVDAPHTSTPVDLIGTTGTAIGVLGLLLLLGHLTGKWARRVLTAVLSPLAAAGSMTLTLYVAHIVFINSDYDQYDATTGYLLQLVAALLIGLAWRATAGRGPLEALVTALATRAKRLATRAPSPAAA</sequence>
<keyword evidence="4" id="KW-1185">Reference proteome</keyword>
<dbReference type="RefSeq" id="WP_344414800.1">
    <property type="nucleotide sequence ID" value="NZ_BAAANN010000004.1"/>
</dbReference>
<proteinExistence type="predicted"/>
<organism evidence="3 4">
    <name type="scientific">Amycolatopsis minnesotensis</name>
    <dbReference type="NCBI Taxonomy" id="337894"/>
    <lineage>
        <taxon>Bacteria</taxon>
        <taxon>Bacillati</taxon>
        <taxon>Actinomycetota</taxon>
        <taxon>Actinomycetes</taxon>
        <taxon>Pseudonocardiales</taxon>
        <taxon>Pseudonocardiaceae</taxon>
        <taxon>Amycolatopsis</taxon>
    </lineage>
</organism>